<proteinExistence type="predicted"/>
<accession>A0A1V1PBF3</accession>
<dbReference type="PROSITE" id="PS50851">
    <property type="entry name" value="CHEW"/>
    <property type="match status" value="1"/>
</dbReference>
<dbReference type="GO" id="GO:0007165">
    <property type="term" value="P:signal transduction"/>
    <property type="evidence" value="ECO:0007669"/>
    <property type="project" value="InterPro"/>
</dbReference>
<dbReference type="SUPFAM" id="SSF50341">
    <property type="entry name" value="CheW-like"/>
    <property type="match status" value="1"/>
</dbReference>
<dbReference type="SMART" id="SM00260">
    <property type="entry name" value="CheW"/>
    <property type="match status" value="1"/>
</dbReference>
<comment type="caution">
    <text evidence="2">The sequence shown here is derived from an EMBL/GenBank/DDBJ whole genome shotgun (WGS) entry which is preliminary data.</text>
</comment>
<sequence>MIFQVFLTFDTKRYHSQIGGPMTETSQRVVEAIEDEDSIEDMYLTFEVETEEYAVCIESVTEIVTNQRIIPAPDMPVYITGVINLRGKVVPLMDIRLRFGLPKKEYDDRTCIIVVEIDEIPTGLMVDRVKDVLEIPKENIEPPKYGKGDGVIEGMGKREEQVSFVISLPKLLSSNKVDIDIDQLREISGNETNE</sequence>
<protein>
    <submittedName>
        <fullName evidence="2">Purine-binding chemotaxis protein CheW</fullName>
    </submittedName>
</protein>
<name>A0A1V1PBF3_9BACT</name>
<dbReference type="PANTHER" id="PTHR22617">
    <property type="entry name" value="CHEMOTAXIS SENSOR HISTIDINE KINASE-RELATED"/>
    <property type="match status" value="1"/>
</dbReference>
<organism evidence="2 3">
    <name type="scientific">Candidatus Magnetoglobus multicellularis str. Araruama</name>
    <dbReference type="NCBI Taxonomy" id="890399"/>
    <lineage>
        <taxon>Bacteria</taxon>
        <taxon>Pseudomonadati</taxon>
        <taxon>Thermodesulfobacteriota</taxon>
        <taxon>Desulfobacteria</taxon>
        <taxon>Desulfobacterales</taxon>
        <taxon>Desulfobacteraceae</taxon>
        <taxon>Candidatus Magnetoglobus</taxon>
    </lineage>
</organism>
<evidence type="ECO:0000313" key="3">
    <source>
        <dbReference type="Proteomes" id="UP000189670"/>
    </source>
</evidence>
<dbReference type="InterPro" id="IPR036061">
    <property type="entry name" value="CheW-like_dom_sf"/>
</dbReference>
<feature type="domain" description="CheW-like" evidence="1">
    <location>
        <begin position="40"/>
        <end position="177"/>
    </location>
</feature>
<dbReference type="InterPro" id="IPR002545">
    <property type="entry name" value="CheW-lke_dom"/>
</dbReference>
<dbReference type="Proteomes" id="UP000189670">
    <property type="component" value="Unassembled WGS sequence"/>
</dbReference>
<reference evidence="3" key="1">
    <citation type="submission" date="2012-11" db="EMBL/GenBank/DDBJ databases">
        <authorList>
            <person name="Lucero-Rivera Y.E."/>
            <person name="Tovar-Ramirez D."/>
        </authorList>
    </citation>
    <scope>NUCLEOTIDE SEQUENCE [LARGE SCALE GENOMIC DNA]</scope>
    <source>
        <strain evidence="3">Araruama</strain>
    </source>
</reference>
<dbReference type="EMBL" id="ATBP01000167">
    <property type="protein sequence ID" value="ETR72249.1"/>
    <property type="molecule type" value="Genomic_DNA"/>
</dbReference>
<dbReference type="GO" id="GO:0005829">
    <property type="term" value="C:cytosol"/>
    <property type="evidence" value="ECO:0007669"/>
    <property type="project" value="TreeGrafter"/>
</dbReference>
<dbReference type="Pfam" id="PF01584">
    <property type="entry name" value="CheW"/>
    <property type="match status" value="1"/>
</dbReference>
<dbReference type="GO" id="GO:0006935">
    <property type="term" value="P:chemotaxis"/>
    <property type="evidence" value="ECO:0007669"/>
    <property type="project" value="InterPro"/>
</dbReference>
<evidence type="ECO:0000313" key="2">
    <source>
        <dbReference type="EMBL" id="ETR72249.1"/>
    </source>
</evidence>
<evidence type="ECO:0000259" key="1">
    <source>
        <dbReference type="PROSITE" id="PS50851"/>
    </source>
</evidence>
<dbReference type="Gene3D" id="2.40.50.180">
    <property type="entry name" value="CheA-289, Domain 4"/>
    <property type="match status" value="1"/>
</dbReference>
<dbReference type="Gene3D" id="2.30.30.40">
    <property type="entry name" value="SH3 Domains"/>
    <property type="match status" value="1"/>
</dbReference>
<dbReference type="AlphaFoldDB" id="A0A1V1PBF3"/>
<dbReference type="InterPro" id="IPR039315">
    <property type="entry name" value="CheW"/>
</dbReference>
<dbReference type="PANTHER" id="PTHR22617:SF23">
    <property type="entry name" value="CHEMOTAXIS PROTEIN CHEW"/>
    <property type="match status" value="1"/>
</dbReference>
<gene>
    <name evidence="2" type="ORF">OMM_01861</name>
</gene>